<evidence type="ECO:0000313" key="3">
    <source>
        <dbReference type="EMBL" id="GEP98082.1"/>
    </source>
</evidence>
<dbReference type="PANTHER" id="PTHR42852:SF13">
    <property type="entry name" value="PROTEIN DIPZ"/>
    <property type="match status" value="1"/>
</dbReference>
<reference evidence="3 4" key="1">
    <citation type="submission" date="2019-07" db="EMBL/GenBank/DDBJ databases">
        <title>Whole genome shotgun sequence of Chitinophaga cymbidii NBRC 109752.</title>
        <authorList>
            <person name="Hosoyama A."/>
            <person name="Uohara A."/>
            <person name="Ohji S."/>
            <person name="Ichikawa N."/>
        </authorList>
    </citation>
    <scope>NUCLEOTIDE SEQUENCE [LARGE SCALE GENOMIC DNA]</scope>
    <source>
        <strain evidence="3 4">NBRC 109752</strain>
    </source>
</reference>
<keyword evidence="1" id="KW-0732">Signal</keyword>
<protein>
    <recommendedName>
        <fullName evidence="2">Thioredoxin domain-containing protein</fullName>
    </recommendedName>
</protein>
<evidence type="ECO:0000259" key="2">
    <source>
        <dbReference type="PROSITE" id="PS51352"/>
    </source>
</evidence>
<dbReference type="Proteomes" id="UP000321436">
    <property type="component" value="Unassembled WGS sequence"/>
</dbReference>
<feature type="chain" id="PRO_5021775489" description="Thioredoxin domain-containing protein" evidence="1">
    <location>
        <begin position="21"/>
        <end position="449"/>
    </location>
</feature>
<evidence type="ECO:0000313" key="4">
    <source>
        <dbReference type="Proteomes" id="UP000321436"/>
    </source>
</evidence>
<dbReference type="SUPFAM" id="SSF52833">
    <property type="entry name" value="Thioredoxin-like"/>
    <property type="match status" value="1"/>
</dbReference>
<feature type="domain" description="Thioredoxin" evidence="2">
    <location>
        <begin position="28"/>
        <end position="175"/>
    </location>
</feature>
<dbReference type="InterPro" id="IPR050553">
    <property type="entry name" value="Thioredoxin_ResA/DsbE_sf"/>
</dbReference>
<comment type="caution">
    <text evidence="3">The sequence shown here is derived from an EMBL/GenBank/DDBJ whole genome shotgun (WGS) entry which is preliminary data.</text>
</comment>
<dbReference type="Pfam" id="PF08534">
    <property type="entry name" value="Redoxin"/>
    <property type="match status" value="1"/>
</dbReference>
<dbReference type="AlphaFoldDB" id="A0A512RQW4"/>
<dbReference type="GO" id="GO:0016491">
    <property type="term" value="F:oxidoreductase activity"/>
    <property type="evidence" value="ECO:0007669"/>
    <property type="project" value="InterPro"/>
</dbReference>
<organism evidence="3 4">
    <name type="scientific">Chitinophaga cymbidii</name>
    <dbReference type="NCBI Taxonomy" id="1096750"/>
    <lineage>
        <taxon>Bacteria</taxon>
        <taxon>Pseudomonadati</taxon>
        <taxon>Bacteroidota</taxon>
        <taxon>Chitinophagia</taxon>
        <taxon>Chitinophagales</taxon>
        <taxon>Chitinophagaceae</taxon>
        <taxon>Chitinophaga</taxon>
    </lineage>
</organism>
<dbReference type="RefSeq" id="WP_146866269.1">
    <property type="nucleotide sequence ID" value="NZ_BKAU01000005.1"/>
</dbReference>
<dbReference type="OrthoDB" id="793244at2"/>
<dbReference type="CDD" id="cd02966">
    <property type="entry name" value="TlpA_like_family"/>
    <property type="match status" value="1"/>
</dbReference>
<proteinExistence type="predicted"/>
<dbReference type="InterPro" id="IPR013766">
    <property type="entry name" value="Thioredoxin_domain"/>
</dbReference>
<gene>
    <name evidence="3" type="ORF">CCY01nite_43420</name>
</gene>
<evidence type="ECO:0000256" key="1">
    <source>
        <dbReference type="SAM" id="SignalP"/>
    </source>
</evidence>
<dbReference type="InterPro" id="IPR013740">
    <property type="entry name" value="Redoxin"/>
</dbReference>
<dbReference type="Gene3D" id="3.40.30.10">
    <property type="entry name" value="Glutaredoxin"/>
    <property type="match status" value="1"/>
</dbReference>
<keyword evidence="4" id="KW-1185">Reference proteome</keyword>
<dbReference type="InterPro" id="IPR036249">
    <property type="entry name" value="Thioredoxin-like_sf"/>
</dbReference>
<name>A0A512RQW4_9BACT</name>
<feature type="signal peptide" evidence="1">
    <location>
        <begin position="1"/>
        <end position="20"/>
    </location>
</feature>
<dbReference type="PANTHER" id="PTHR42852">
    <property type="entry name" value="THIOL:DISULFIDE INTERCHANGE PROTEIN DSBE"/>
    <property type="match status" value="1"/>
</dbReference>
<dbReference type="PROSITE" id="PS51352">
    <property type="entry name" value="THIOREDOXIN_2"/>
    <property type="match status" value="1"/>
</dbReference>
<accession>A0A512RQW4</accession>
<sequence length="449" mass="51057">MMKWTLTLVAVLGLLCPALAQDTQLRPLAVGDQMPDIPFRNIRNYPTAASVADFRGKVVILDFWSTGCSACIGAFPKMEALQQKFPGQLQVILVNPHESAEVVEARTRRMYQYKPGVGLSVLPQVTGDTIWKRLFPHRTVPHHVWIGPDGKVAAITHGHNATPENVQQLLKNQLPPLAEKKDLSLTGYHIIQGLIRTTHSDLKTVGYSALTHYLPNSSGGRSNKVDTASGTRQISLYNYAVPRLFLDAFQPADAKDKLRFIIESDKKAQLLPPEDKNLLDKWRIPHVFSYEIVTPLVTDDELHRYMQEDLNRYFGQLWGIEARIEHRKMSCYVLVQKDKSKLPPSDTSKPYVAFRTDSTQVFQQCVFPDISKRLRLLLENLETPLAFIDDTDMAHNYMVRTSMIIALGKRSDQLPEARRLQALRKSLQTYGLDIKKQKRRIPVLVIRDK</sequence>
<dbReference type="EMBL" id="BKAU01000005">
    <property type="protein sequence ID" value="GEP98082.1"/>
    <property type="molecule type" value="Genomic_DNA"/>
</dbReference>